<dbReference type="AlphaFoldDB" id="A0AAV2QN93"/>
<keyword evidence="3" id="KW-1185">Reference proteome</keyword>
<evidence type="ECO:0000259" key="1">
    <source>
        <dbReference type="PROSITE" id="PS50041"/>
    </source>
</evidence>
<comment type="caution">
    <text evidence="2">The sequence shown here is derived from an EMBL/GenBank/DDBJ whole genome shotgun (WGS) entry which is preliminary data.</text>
</comment>
<dbReference type="InterPro" id="IPR016186">
    <property type="entry name" value="C-type_lectin-like/link_sf"/>
</dbReference>
<dbReference type="Pfam" id="PF00059">
    <property type="entry name" value="Lectin_C"/>
    <property type="match status" value="1"/>
</dbReference>
<feature type="non-terminal residue" evidence="2">
    <location>
        <position position="150"/>
    </location>
</feature>
<reference evidence="2 3" key="1">
    <citation type="submission" date="2024-05" db="EMBL/GenBank/DDBJ databases">
        <authorList>
            <person name="Wallberg A."/>
        </authorList>
    </citation>
    <scope>NUCLEOTIDE SEQUENCE [LARGE SCALE GENOMIC DNA]</scope>
</reference>
<proteinExistence type="predicted"/>
<dbReference type="PROSITE" id="PS50041">
    <property type="entry name" value="C_TYPE_LECTIN_2"/>
    <property type="match status" value="1"/>
</dbReference>
<dbReference type="Gene3D" id="3.10.100.10">
    <property type="entry name" value="Mannose-Binding Protein A, subunit A"/>
    <property type="match status" value="1"/>
</dbReference>
<evidence type="ECO:0000313" key="3">
    <source>
        <dbReference type="Proteomes" id="UP001497623"/>
    </source>
</evidence>
<accession>A0AAV2QN93</accession>
<dbReference type="InterPro" id="IPR016187">
    <property type="entry name" value="CTDL_fold"/>
</dbReference>
<dbReference type="InterPro" id="IPR001304">
    <property type="entry name" value="C-type_lectin-like"/>
</dbReference>
<name>A0AAV2QN93_MEGNR</name>
<gene>
    <name evidence="2" type="ORF">MNOR_LOCUS14832</name>
</gene>
<feature type="domain" description="C-type lectin" evidence="1">
    <location>
        <begin position="94"/>
        <end position="146"/>
    </location>
</feature>
<dbReference type="SUPFAM" id="SSF56436">
    <property type="entry name" value="C-type lectin-like"/>
    <property type="match status" value="1"/>
</dbReference>
<protein>
    <recommendedName>
        <fullName evidence="1">C-type lectin domain-containing protein</fullName>
    </recommendedName>
</protein>
<organism evidence="2 3">
    <name type="scientific">Meganyctiphanes norvegica</name>
    <name type="common">Northern krill</name>
    <name type="synonym">Thysanopoda norvegica</name>
    <dbReference type="NCBI Taxonomy" id="48144"/>
    <lineage>
        <taxon>Eukaryota</taxon>
        <taxon>Metazoa</taxon>
        <taxon>Ecdysozoa</taxon>
        <taxon>Arthropoda</taxon>
        <taxon>Crustacea</taxon>
        <taxon>Multicrustacea</taxon>
        <taxon>Malacostraca</taxon>
        <taxon>Eumalacostraca</taxon>
        <taxon>Eucarida</taxon>
        <taxon>Euphausiacea</taxon>
        <taxon>Euphausiidae</taxon>
        <taxon>Meganyctiphanes</taxon>
    </lineage>
</organism>
<evidence type="ECO:0000313" key="2">
    <source>
        <dbReference type="EMBL" id="CAL4093342.1"/>
    </source>
</evidence>
<dbReference type="EMBL" id="CAXKWB010009068">
    <property type="protein sequence ID" value="CAL4093342.1"/>
    <property type="molecule type" value="Genomic_DNA"/>
</dbReference>
<sequence length="150" mass="16176">MPPPPHPDPLPLFGHIRIQPFTGGGRNCVPFVATFQYSTPAGVLGQGPGRAASAAEYDGRSALGLSPTRLNALNHCSGEQSLAANGQLISSQGGEWKWLNGQPFPPDFPWSSGNPNNWEDQDCLHVNYNGGYDDVGCDYSIRYICEKSEV</sequence>
<dbReference type="Proteomes" id="UP001497623">
    <property type="component" value="Unassembled WGS sequence"/>
</dbReference>